<gene>
    <name evidence="2" type="ORF">GNT65_06425</name>
</gene>
<keyword evidence="1" id="KW-0472">Membrane</keyword>
<comment type="caution">
    <text evidence="2">The sequence shown here is derived from an EMBL/GenBank/DDBJ whole genome shotgun (WGS) entry which is preliminary data.</text>
</comment>
<dbReference type="AlphaFoldDB" id="A0A6L7HZ20"/>
<accession>A0A6L7HZ20</accession>
<feature type="transmembrane region" description="Helical" evidence="1">
    <location>
        <begin position="93"/>
        <end position="119"/>
    </location>
</feature>
<evidence type="ECO:0000313" key="2">
    <source>
        <dbReference type="EMBL" id="MXR68311.1"/>
    </source>
</evidence>
<proteinExistence type="predicted"/>
<reference evidence="2 3" key="1">
    <citation type="submission" date="2019-12" db="EMBL/GenBank/DDBJ databases">
        <title>Shewanella insulae sp. nov., isolated from a tidal flat.</title>
        <authorList>
            <person name="Yoon J.-H."/>
        </authorList>
    </citation>
    <scope>NUCLEOTIDE SEQUENCE [LARGE SCALE GENOMIC DNA]</scope>
    <source>
        <strain evidence="2 3">JBTF-M18</strain>
    </source>
</reference>
<dbReference type="RefSeq" id="WP_160794490.1">
    <property type="nucleotide sequence ID" value="NZ_WRPA01000004.1"/>
</dbReference>
<name>A0A6L7HZ20_9GAMM</name>
<dbReference type="EMBL" id="WRPA01000004">
    <property type="protein sequence ID" value="MXR68311.1"/>
    <property type="molecule type" value="Genomic_DNA"/>
</dbReference>
<evidence type="ECO:0000313" key="3">
    <source>
        <dbReference type="Proteomes" id="UP000474778"/>
    </source>
</evidence>
<dbReference type="Proteomes" id="UP000474778">
    <property type="component" value="Unassembled WGS sequence"/>
</dbReference>
<feature type="transmembrane region" description="Helical" evidence="1">
    <location>
        <begin position="69"/>
        <end position="87"/>
    </location>
</feature>
<sequence>MSIPLESAPRAGDSLMLNGRPVYFLAPLPVMSLPDDPLLPPELILQHDEVTLDLGQGKADRDLAFQTRFVIFILYLFGAIFIAAGMQEGELDSLAFMLTLALLSIVMLAALLGFGWQVIRRRRRPTIRFNRQRRELCYRDAVSGAPRFVPWESVVAYVHGGTALGATAIGRPIKMEDHSLRLAEYQAHDGLLHNFYQGEGYMVVNFSLENWEAIRRFMEEPKENWLRVDPLPDSQGFRRRRRELWQRFKSNPNKRWLHINLRDYSESWLTMGGYYLFHLLTWWQLPYSVSAWYLRLAVLSPWPDAVAEWSQPLPKSQWAQPSKQYLEARAAFLMTQQAV</sequence>
<keyword evidence="1" id="KW-1133">Transmembrane helix</keyword>
<organism evidence="2 3">
    <name type="scientific">Shewanella insulae</name>
    <dbReference type="NCBI Taxonomy" id="2681496"/>
    <lineage>
        <taxon>Bacteria</taxon>
        <taxon>Pseudomonadati</taxon>
        <taxon>Pseudomonadota</taxon>
        <taxon>Gammaproteobacteria</taxon>
        <taxon>Alteromonadales</taxon>
        <taxon>Shewanellaceae</taxon>
        <taxon>Shewanella</taxon>
    </lineage>
</organism>
<evidence type="ECO:0000256" key="1">
    <source>
        <dbReference type="SAM" id="Phobius"/>
    </source>
</evidence>
<protein>
    <submittedName>
        <fullName evidence="2">Uncharacterized protein</fullName>
    </submittedName>
</protein>
<keyword evidence="1" id="KW-0812">Transmembrane</keyword>
<keyword evidence="3" id="KW-1185">Reference proteome</keyword>